<dbReference type="AlphaFoldDB" id="A0A3N1VIS3"/>
<keyword evidence="15" id="KW-1185">Reference proteome</keyword>
<dbReference type="GO" id="GO:0015627">
    <property type="term" value="C:type II protein secretion system complex"/>
    <property type="evidence" value="ECO:0007669"/>
    <property type="project" value="InterPro"/>
</dbReference>
<dbReference type="Pfam" id="PF12019">
    <property type="entry name" value="GspH"/>
    <property type="match status" value="1"/>
</dbReference>
<organism evidence="14 15">
    <name type="scientific">Desulfosoma caldarium</name>
    <dbReference type="NCBI Taxonomy" id="610254"/>
    <lineage>
        <taxon>Bacteria</taxon>
        <taxon>Pseudomonadati</taxon>
        <taxon>Thermodesulfobacteriota</taxon>
        <taxon>Syntrophobacteria</taxon>
        <taxon>Syntrophobacterales</taxon>
        <taxon>Syntrophobacteraceae</taxon>
        <taxon>Desulfosoma</taxon>
    </lineage>
</organism>
<keyword evidence="8 12" id="KW-0472">Membrane</keyword>
<feature type="domain" description="General secretion pathway GspH" evidence="13">
    <location>
        <begin position="46"/>
        <end position="168"/>
    </location>
</feature>
<name>A0A3N1VIS3_9BACT</name>
<dbReference type="InterPro" id="IPR022346">
    <property type="entry name" value="T2SS_GspH"/>
</dbReference>
<comment type="caution">
    <text evidence="14">The sequence shown here is derived from an EMBL/GenBank/DDBJ whole genome shotgun (WGS) entry which is preliminary data.</text>
</comment>
<dbReference type="GO" id="GO:0015628">
    <property type="term" value="P:protein secretion by the type II secretion system"/>
    <property type="evidence" value="ECO:0007669"/>
    <property type="project" value="InterPro"/>
</dbReference>
<keyword evidence="5" id="KW-0997">Cell inner membrane</keyword>
<dbReference type="SUPFAM" id="SSF54523">
    <property type="entry name" value="Pili subunits"/>
    <property type="match status" value="1"/>
</dbReference>
<dbReference type="OrthoDB" id="5405832at2"/>
<evidence type="ECO:0000256" key="3">
    <source>
        <dbReference type="ARBA" id="ARBA00022475"/>
    </source>
</evidence>
<protein>
    <recommendedName>
        <fullName evidence="2">Type II secretion system protein H</fullName>
    </recommendedName>
    <alternativeName>
        <fullName evidence="10">General secretion pathway protein H</fullName>
    </alternativeName>
</protein>
<evidence type="ECO:0000256" key="11">
    <source>
        <dbReference type="SAM" id="MobiDB-lite"/>
    </source>
</evidence>
<dbReference type="Pfam" id="PF07963">
    <property type="entry name" value="N_methyl"/>
    <property type="match status" value="1"/>
</dbReference>
<evidence type="ECO:0000256" key="4">
    <source>
        <dbReference type="ARBA" id="ARBA00022481"/>
    </source>
</evidence>
<evidence type="ECO:0000313" key="14">
    <source>
        <dbReference type="EMBL" id="ROR01939.1"/>
    </source>
</evidence>
<sequence length="176" mass="19036">MKGFGDRSGFTLVELMVTVAIVALLLKFVGWGLAGVTSYEDVRTSARRLETVIQEAKALAYEKGAVHSVIFSPDGRGYRLFRDDDGDDNQTEPSDGNCLEEPNEPRLRTVELSSRVSLSLGSSLPKNSNNDTCLAFRSDGRLANGEGGEVTFIGTSGAQARVSINAMGWVHVEHVE</sequence>
<comment type="subcellular location">
    <subcellularLocation>
        <location evidence="1">Cell inner membrane</location>
        <topology evidence="1">Single-pass membrane protein</topology>
    </subcellularLocation>
</comment>
<keyword evidence="4" id="KW-0488">Methylation</keyword>
<evidence type="ECO:0000256" key="2">
    <source>
        <dbReference type="ARBA" id="ARBA00021549"/>
    </source>
</evidence>
<accession>A0A3N1VIS3</accession>
<evidence type="ECO:0000256" key="1">
    <source>
        <dbReference type="ARBA" id="ARBA00004377"/>
    </source>
</evidence>
<dbReference type="Proteomes" id="UP000276223">
    <property type="component" value="Unassembled WGS sequence"/>
</dbReference>
<evidence type="ECO:0000259" key="13">
    <source>
        <dbReference type="Pfam" id="PF12019"/>
    </source>
</evidence>
<keyword evidence="7 12" id="KW-1133">Transmembrane helix</keyword>
<reference evidence="14 15" key="1">
    <citation type="submission" date="2018-11" db="EMBL/GenBank/DDBJ databases">
        <title>Genomic Encyclopedia of Type Strains, Phase IV (KMG-IV): sequencing the most valuable type-strain genomes for metagenomic binning, comparative biology and taxonomic classification.</title>
        <authorList>
            <person name="Goeker M."/>
        </authorList>
    </citation>
    <scope>NUCLEOTIDE SEQUENCE [LARGE SCALE GENOMIC DNA]</scope>
    <source>
        <strain evidence="14 15">DSM 22027</strain>
    </source>
</reference>
<evidence type="ECO:0000256" key="8">
    <source>
        <dbReference type="ARBA" id="ARBA00023136"/>
    </source>
</evidence>
<dbReference type="NCBIfam" id="TIGR02532">
    <property type="entry name" value="IV_pilin_GFxxxE"/>
    <property type="match status" value="1"/>
</dbReference>
<keyword evidence="6 12" id="KW-0812">Transmembrane</keyword>
<gene>
    <name evidence="14" type="ORF">EDC27_1135</name>
</gene>
<evidence type="ECO:0000256" key="12">
    <source>
        <dbReference type="SAM" id="Phobius"/>
    </source>
</evidence>
<dbReference type="RefSeq" id="WP_123289626.1">
    <property type="nucleotide sequence ID" value="NZ_RJVA01000010.1"/>
</dbReference>
<dbReference type="InterPro" id="IPR012902">
    <property type="entry name" value="N_methyl_site"/>
</dbReference>
<evidence type="ECO:0000256" key="5">
    <source>
        <dbReference type="ARBA" id="ARBA00022519"/>
    </source>
</evidence>
<evidence type="ECO:0000256" key="10">
    <source>
        <dbReference type="ARBA" id="ARBA00030775"/>
    </source>
</evidence>
<comment type="similarity">
    <text evidence="9">Belongs to the GSP H family.</text>
</comment>
<dbReference type="InterPro" id="IPR045584">
    <property type="entry name" value="Pilin-like"/>
</dbReference>
<evidence type="ECO:0000313" key="15">
    <source>
        <dbReference type="Proteomes" id="UP000276223"/>
    </source>
</evidence>
<feature type="region of interest" description="Disordered" evidence="11">
    <location>
        <begin position="83"/>
        <end position="102"/>
    </location>
</feature>
<dbReference type="GO" id="GO:0005886">
    <property type="term" value="C:plasma membrane"/>
    <property type="evidence" value="ECO:0007669"/>
    <property type="project" value="UniProtKB-SubCell"/>
</dbReference>
<proteinExistence type="inferred from homology"/>
<evidence type="ECO:0000256" key="6">
    <source>
        <dbReference type="ARBA" id="ARBA00022692"/>
    </source>
</evidence>
<evidence type="ECO:0000256" key="7">
    <source>
        <dbReference type="ARBA" id="ARBA00022989"/>
    </source>
</evidence>
<evidence type="ECO:0000256" key="9">
    <source>
        <dbReference type="ARBA" id="ARBA00025772"/>
    </source>
</evidence>
<keyword evidence="3" id="KW-1003">Cell membrane</keyword>
<feature type="transmembrane region" description="Helical" evidence="12">
    <location>
        <begin position="12"/>
        <end position="34"/>
    </location>
</feature>
<dbReference type="EMBL" id="RJVA01000010">
    <property type="protein sequence ID" value="ROR01939.1"/>
    <property type="molecule type" value="Genomic_DNA"/>
</dbReference>
<dbReference type="Gene3D" id="3.55.40.10">
    <property type="entry name" value="minor pseudopilin epsh domain"/>
    <property type="match status" value="1"/>
</dbReference>